<evidence type="ECO:0000256" key="1">
    <source>
        <dbReference type="ARBA" id="ARBA00004127"/>
    </source>
</evidence>
<keyword evidence="2 5" id="KW-0812">Transmembrane</keyword>
<feature type="transmembrane region" description="Helical" evidence="5">
    <location>
        <begin position="86"/>
        <end position="105"/>
    </location>
</feature>
<proteinExistence type="predicted"/>
<dbReference type="InterPro" id="IPR003807">
    <property type="entry name" value="DUF202"/>
</dbReference>
<evidence type="ECO:0000256" key="5">
    <source>
        <dbReference type="SAM" id="Phobius"/>
    </source>
</evidence>
<dbReference type="Pfam" id="PF02656">
    <property type="entry name" value="DUF202"/>
    <property type="match status" value="1"/>
</dbReference>
<protein>
    <recommendedName>
        <fullName evidence="6">DUF202 domain-containing protein</fullName>
    </recommendedName>
</protein>
<accession>A0ABP8BH35</accession>
<dbReference type="EMBL" id="BAABAQ010000016">
    <property type="protein sequence ID" value="GAA4206725.1"/>
    <property type="molecule type" value="Genomic_DNA"/>
</dbReference>
<feature type="transmembrane region" description="Helical" evidence="5">
    <location>
        <begin position="17"/>
        <end position="37"/>
    </location>
</feature>
<dbReference type="Proteomes" id="UP001501251">
    <property type="component" value="Unassembled WGS sequence"/>
</dbReference>
<dbReference type="RefSeq" id="WP_344922445.1">
    <property type="nucleotide sequence ID" value="NZ_BAABAQ010000016.1"/>
</dbReference>
<evidence type="ECO:0000256" key="3">
    <source>
        <dbReference type="ARBA" id="ARBA00022989"/>
    </source>
</evidence>
<evidence type="ECO:0000313" key="8">
    <source>
        <dbReference type="Proteomes" id="UP001501251"/>
    </source>
</evidence>
<reference evidence="8" key="1">
    <citation type="journal article" date="2019" name="Int. J. Syst. Evol. Microbiol.">
        <title>The Global Catalogue of Microorganisms (GCM) 10K type strain sequencing project: providing services to taxonomists for standard genome sequencing and annotation.</title>
        <authorList>
            <consortium name="The Broad Institute Genomics Platform"/>
            <consortium name="The Broad Institute Genome Sequencing Center for Infectious Disease"/>
            <person name="Wu L."/>
            <person name="Ma J."/>
        </authorList>
    </citation>
    <scope>NUCLEOTIDE SEQUENCE [LARGE SCALE GENOMIC DNA]</scope>
    <source>
        <strain evidence="8">JCM 17388</strain>
    </source>
</reference>
<comment type="caution">
    <text evidence="7">The sequence shown here is derived from an EMBL/GenBank/DDBJ whole genome shotgun (WGS) entry which is preliminary data.</text>
</comment>
<gene>
    <name evidence="7" type="ORF">GCM10022252_69330</name>
</gene>
<evidence type="ECO:0000259" key="6">
    <source>
        <dbReference type="Pfam" id="PF02656"/>
    </source>
</evidence>
<feature type="transmembrane region" description="Helical" evidence="5">
    <location>
        <begin position="43"/>
        <end position="65"/>
    </location>
</feature>
<evidence type="ECO:0000256" key="4">
    <source>
        <dbReference type="ARBA" id="ARBA00023136"/>
    </source>
</evidence>
<keyword evidence="3 5" id="KW-1133">Transmembrane helix</keyword>
<evidence type="ECO:0000256" key="2">
    <source>
        <dbReference type="ARBA" id="ARBA00022692"/>
    </source>
</evidence>
<keyword evidence="8" id="KW-1185">Reference proteome</keyword>
<evidence type="ECO:0000313" key="7">
    <source>
        <dbReference type="EMBL" id="GAA4206725.1"/>
    </source>
</evidence>
<comment type="subcellular location">
    <subcellularLocation>
        <location evidence="1">Endomembrane system</location>
        <topology evidence="1">Multi-pass membrane protein</topology>
    </subcellularLocation>
</comment>
<name>A0ABP8BH35_9ACTN</name>
<keyword evidence="4 5" id="KW-0472">Membrane</keyword>
<organism evidence="7 8">
    <name type="scientific">Streptosporangium oxazolinicum</name>
    <dbReference type="NCBI Taxonomy" id="909287"/>
    <lineage>
        <taxon>Bacteria</taxon>
        <taxon>Bacillati</taxon>
        <taxon>Actinomycetota</taxon>
        <taxon>Actinomycetes</taxon>
        <taxon>Streptosporangiales</taxon>
        <taxon>Streptosporangiaceae</taxon>
        <taxon>Streptosporangium</taxon>
    </lineage>
</organism>
<sequence length="110" mass="11745">MNGPWDAGLQSERTRLAWVRTAAMLAVTSLAGAGVALRTGIPVPVILPFVPAVFCAVLLLTHTGIRYRRAQEALHGDHPLDNRADALIAWIGTLAAVAGAFAFVLERFGR</sequence>
<feature type="domain" description="DUF202" evidence="6">
    <location>
        <begin position="7"/>
        <end position="71"/>
    </location>
</feature>